<keyword evidence="3" id="KW-0812">Transmembrane</keyword>
<feature type="region of interest" description="Disordered" evidence="2">
    <location>
        <begin position="226"/>
        <end position="247"/>
    </location>
</feature>
<proteinExistence type="predicted"/>
<reference evidence="4" key="1">
    <citation type="submission" date="2020-08" db="EMBL/GenBank/DDBJ databases">
        <title>Genome sequencing and assembly of the red palm weevil Rhynchophorus ferrugineus.</title>
        <authorList>
            <person name="Dias G.B."/>
            <person name="Bergman C.M."/>
            <person name="Manee M."/>
        </authorList>
    </citation>
    <scope>NUCLEOTIDE SEQUENCE</scope>
    <source>
        <strain evidence="4">AA-2017</strain>
        <tissue evidence="4">Whole larva</tissue>
    </source>
</reference>
<evidence type="ECO:0000256" key="2">
    <source>
        <dbReference type="SAM" id="MobiDB-lite"/>
    </source>
</evidence>
<comment type="caution">
    <text evidence="4">The sequence shown here is derived from an EMBL/GenBank/DDBJ whole genome shotgun (WGS) entry which is preliminary data.</text>
</comment>
<dbReference type="EMBL" id="JAACXV010014526">
    <property type="protein sequence ID" value="KAF7266562.1"/>
    <property type="molecule type" value="Genomic_DNA"/>
</dbReference>
<dbReference type="OrthoDB" id="8583677at2759"/>
<dbReference type="PANTHER" id="PTHR12450">
    <property type="entry name" value="DENTIN MATRIX PROTEIN 4 PROTEIN FAM20"/>
    <property type="match status" value="1"/>
</dbReference>
<dbReference type="GO" id="GO:0005794">
    <property type="term" value="C:Golgi apparatus"/>
    <property type="evidence" value="ECO:0007669"/>
    <property type="project" value="TreeGrafter"/>
</dbReference>
<feature type="binding site" evidence="1">
    <location>
        <position position="498"/>
    </location>
    <ligand>
        <name>ATP</name>
        <dbReference type="ChEBI" id="CHEBI:30616"/>
    </ligand>
</feature>
<feature type="compositionally biased region" description="Polar residues" evidence="2">
    <location>
        <begin position="226"/>
        <end position="235"/>
    </location>
</feature>
<feature type="binding site" evidence="1">
    <location>
        <position position="514"/>
    </location>
    <ligand>
        <name>ATP</name>
        <dbReference type="ChEBI" id="CHEBI:30616"/>
    </ligand>
</feature>
<dbReference type="Proteomes" id="UP000625711">
    <property type="component" value="Unassembled WGS sequence"/>
</dbReference>
<evidence type="ECO:0000313" key="4">
    <source>
        <dbReference type="EMBL" id="KAF7266562.1"/>
    </source>
</evidence>
<sequence length="517" mass="58981">MDLRYETLISVIRSGTYNQAVLKLEPSTNSQLQCFRTAAVISTNHDQCDAQYRPEIRPENSIILARRYSQNHTYQTQAVPSLSSDDLTTPEIGYIHEHYSPVLVRKNKRKPFWKTKSFDHNHRERIDQKSLCIRDNFKSSPEDVNEEEKSSRFSVHKLLRKLDNKANKTLLKYTSKFVEKPRHNQNGNLRLLDNNSILSDTNSERNALVVSELVLRKPPVHQEVNGSEVKSYQVENRTKTKYSPPPDQIVSTVKERVDTPVCQSGTVNSCVEERSVKTSMMLRFGFKLRERVVVCVSVVAVLFTLMLVMDIQMDLGVSRKHLMPSHGRIKYVVGEDGPGSAYNSFKNRLLQKTNSAVSGNISKESLPNDTIVHSAAKSTGKSGSQKIKNLGIKEQFDGFNDLVDYLALDSMEREKYKLEIGRTHGVIKKIEVDDQENPSLGELKSIILEKNATTLELFHYQISQHELYTKDTPLVEQILHEMRTEPVLHVAQKSGGTQLKLIIDYPNELQALFKPMR</sequence>
<feature type="transmembrane region" description="Helical" evidence="3">
    <location>
        <begin position="291"/>
        <end position="309"/>
    </location>
</feature>
<keyword evidence="1" id="KW-0067">ATP-binding</keyword>
<evidence type="ECO:0000313" key="5">
    <source>
        <dbReference type="Proteomes" id="UP000625711"/>
    </source>
</evidence>
<protein>
    <submittedName>
        <fullName evidence="4">Uncharacterized protein</fullName>
    </submittedName>
</protein>
<organism evidence="4 5">
    <name type="scientific">Rhynchophorus ferrugineus</name>
    <name type="common">Red palm weevil</name>
    <name type="synonym">Curculio ferrugineus</name>
    <dbReference type="NCBI Taxonomy" id="354439"/>
    <lineage>
        <taxon>Eukaryota</taxon>
        <taxon>Metazoa</taxon>
        <taxon>Ecdysozoa</taxon>
        <taxon>Arthropoda</taxon>
        <taxon>Hexapoda</taxon>
        <taxon>Insecta</taxon>
        <taxon>Pterygota</taxon>
        <taxon>Neoptera</taxon>
        <taxon>Endopterygota</taxon>
        <taxon>Coleoptera</taxon>
        <taxon>Polyphaga</taxon>
        <taxon>Cucujiformia</taxon>
        <taxon>Curculionidae</taxon>
        <taxon>Dryophthorinae</taxon>
        <taxon>Rhynchophorus</taxon>
    </lineage>
</organism>
<gene>
    <name evidence="4" type="ORF">GWI33_020070</name>
</gene>
<dbReference type="GO" id="GO:0005524">
    <property type="term" value="F:ATP binding"/>
    <property type="evidence" value="ECO:0007669"/>
    <property type="project" value="UniProtKB-KW"/>
</dbReference>
<evidence type="ECO:0000256" key="3">
    <source>
        <dbReference type="SAM" id="Phobius"/>
    </source>
</evidence>
<dbReference type="GO" id="GO:0004674">
    <property type="term" value="F:protein serine/threonine kinase activity"/>
    <property type="evidence" value="ECO:0007669"/>
    <property type="project" value="TreeGrafter"/>
</dbReference>
<evidence type="ECO:0000256" key="1">
    <source>
        <dbReference type="PIRSR" id="PIRSR624869-2"/>
    </source>
</evidence>
<keyword evidence="3" id="KW-0472">Membrane</keyword>
<name>A0A834I3Z8_RHYFE</name>
<dbReference type="PANTHER" id="PTHR12450:SF22">
    <property type="entry name" value="EXTRACELLULAR SERINE_THREONINE PROTEIN CG31145"/>
    <property type="match status" value="1"/>
</dbReference>
<keyword evidence="3" id="KW-1133">Transmembrane helix</keyword>
<dbReference type="InterPro" id="IPR024869">
    <property type="entry name" value="FAM20"/>
</dbReference>
<keyword evidence="5" id="KW-1185">Reference proteome</keyword>
<accession>A0A834I3Z8</accession>
<keyword evidence="1" id="KW-0547">Nucleotide-binding</keyword>
<dbReference type="AlphaFoldDB" id="A0A834I3Z8"/>